<gene>
    <name evidence="5" type="primary">PPP2R2B</name>
</gene>
<dbReference type="InterPro" id="IPR015943">
    <property type="entry name" value="WD40/YVTN_repeat-like_dom_sf"/>
</dbReference>
<dbReference type="PROSITE" id="PS01025">
    <property type="entry name" value="PR55_2"/>
    <property type="match status" value="1"/>
</dbReference>
<keyword evidence="3 4" id="KW-0677">Repeat</keyword>
<dbReference type="GeneTree" id="ENSGT00950000182864"/>
<dbReference type="InterPro" id="IPR000009">
    <property type="entry name" value="PP2A_PR55"/>
</dbReference>
<dbReference type="Proteomes" id="UP000008912">
    <property type="component" value="Unassembled WGS sequence"/>
</dbReference>
<accession>A0A7N5JY14</accession>
<dbReference type="SMART" id="SM00320">
    <property type="entry name" value="WD40"/>
    <property type="match status" value="6"/>
</dbReference>
<reference evidence="5 6" key="1">
    <citation type="journal article" date="2010" name="Nature">
        <title>The sequence and de novo assembly of the giant panda genome.</title>
        <authorList>
            <person name="Li R."/>
            <person name="Fan W."/>
            <person name="Tian G."/>
            <person name="Zhu H."/>
            <person name="He L."/>
            <person name="Cai J."/>
            <person name="Huang Q."/>
            <person name="Cai Q."/>
            <person name="Li B."/>
            <person name="Bai Y."/>
            <person name="Zhang Z."/>
            <person name="Zhang Y."/>
            <person name="Wang W."/>
            <person name="Li J."/>
            <person name="Wei F."/>
            <person name="Li H."/>
            <person name="Jian M."/>
            <person name="Li J."/>
            <person name="Zhang Z."/>
            <person name="Nielsen R."/>
            <person name="Li D."/>
            <person name="Gu W."/>
            <person name="Yang Z."/>
            <person name="Xuan Z."/>
            <person name="Ryder O.A."/>
            <person name="Leung F.C."/>
            <person name="Zhou Y."/>
            <person name="Cao J."/>
            <person name="Sun X."/>
            <person name="Fu Y."/>
            <person name="Fang X."/>
            <person name="Guo X."/>
            <person name="Wang B."/>
            <person name="Hou R."/>
            <person name="Shen F."/>
            <person name="Mu B."/>
            <person name="Ni P."/>
            <person name="Lin R."/>
            <person name="Qian W."/>
            <person name="Wang G."/>
            <person name="Yu C."/>
            <person name="Nie W."/>
            <person name="Wang J."/>
            <person name="Wu Z."/>
            <person name="Liang H."/>
            <person name="Min J."/>
            <person name="Wu Q."/>
            <person name="Cheng S."/>
            <person name="Ruan J."/>
            <person name="Wang M."/>
            <person name="Shi Z."/>
            <person name="Wen M."/>
            <person name="Liu B."/>
            <person name="Ren X."/>
            <person name="Zheng H."/>
            <person name="Dong D."/>
            <person name="Cook K."/>
            <person name="Shan G."/>
            <person name="Zhang H."/>
            <person name="Kosiol C."/>
            <person name="Xie X."/>
            <person name="Lu Z."/>
            <person name="Zheng H."/>
            <person name="Li Y."/>
            <person name="Steiner C.C."/>
            <person name="Lam T.T."/>
            <person name="Lin S."/>
            <person name="Zhang Q."/>
            <person name="Li G."/>
            <person name="Tian J."/>
            <person name="Gong T."/>
            <person name="Liu H."/>
            <person name="Zhang D."/>
            <person name="Fang L."/>
            <person name="Ye C."/>
            <person name="Zhang J."/>
            <person name="Hu W."/>
            <person name="Xu A."/>
            <person name="Ren Y."/>
            <person name="Zhang G."/>
            <person name="Bruford M.W."/>
            <person name="Li Q."/>
            <person name="Ma L."/>
            <person name="Guo Y."/>
            <person name="An N."/>
            <person name="Hu Y."/>
            <person name="Zheng Y."/>
            <person name="Shi Y."/>
            <person name="Li Z."/>
            <person name="Liu Q."/>
            <person name="Chen Y."/>
            <person name="Zhao J."/>
            <person name="Qu N."/>
            <person name="Zhao S."/>
            <person name="Tian F."/>
            <person name="Wang X."/>
            <person name="Wang H."/>
            <person name="Xu L."/>
            <person name="Liu X."/>
            <person name="Vinar T."/>
            <person name="Wang Y."/>
            <person name="Lam T.W."/>
            <person name="Yiu S.M."/>
            <person name="Liu S."/>
            <person name="Zhang H."/>
            <person name="Li D."/>
            <person name="Huang Y."/>
            <person name="Wang X."/>
            <person name="Yang G."/>
            <person name="Jiang Z."/>
            <person name="Wang J."/>
            <person name="Qin N."/>
            <person name="Li L."/>
            <person name="Li J."/>
            <person name="Bolund L."/>
            <person name="Kristiansen K."/>
            <person name="Wong G.K."/>
            <person name="Olson M."/>
            <person name="Zhang X."/>
            <person name="Li S."/>
            <person name="Yang H."/>
            <person name="Wang J."/>
            <person name="Wang J."/>
        </authorList>
    </citation>
    <scope>NUCLEOTIDE SEQUENCE [LARGE SCALE GENOMIC DNA]</scope>
</reference>
<dbReference type="InterPro" id="IPR036322">
    <property type="entry name" value="WD40_repeat_dom_sf"/>
</dbReference>
<comment type="similarity">
    <text evidence="1 4">Belongs to the phosphatase 2A regulatory subunit B family.</text>
</comment>
<dbReference type="InParanoid" id="A0A7N5JY14"/>
<dbReference type="GO" id="GO:0000159">
    <property type="term" value="C:protein phosphatase type 2A complex"/>
    <property type="evidence" value="ECO:0007669"/>
    <property type="project" value="UniProtKB-UniRule"/>
</dbReference>
<evidence type="ECO:0000313" key="5">
    <source>
        <dbReference type="Ensembl" id="ENSAMEP00000032190.1"/>
    </source>
</evidence>
<dbReference type="GO" id="GO:0019888">
    <property type="term" value="F:protein phosphatase regulator activity"/>
    <property type="evidence" value="ECO:0007669"/>
    <property type="project" value="InterPro"/>
</dbReference>
<protein>
    <recommendedName>
        <fullName evidence="4">Serine/threonine-protein phosphatase 2A 55 kDa regulatory subunit B</fullName>
    </recommendedName>
</protein>
<name>A0A7N5JY14_AILME</name>
<evidence type="ECO:0000256" key="4">
    <source>
        <dbReference type="RuleBase" id="RU331113"/>
    </source>
</evidence>
<dbReference type="PIRSF" id="PIRSF037309">
    <property type="entry name" value="PP2A_PR55"/>
    <property type="match status" value="1"/>
</dbReference>
<evidence type="ECO:0000256" key="1">
    <source>
        <dbReference type="ARBA" id="ARBA00008259"/>
    </source>
</evidence>
<proteinExistence type="inferred from homology"/>
<evidence type="ECO:0000256" key="2">
    <source>
        <dbReference type="ARBA" id="ARBA00022574"/>
    </source>
</evidence>
<evidence type="ECO:0000313" key="6">
    <source>
        <dbReference type="Proteomes" id="UP000008912"/>
    </source>
</evidence>
<dbReference type="AlphaFoldDB" id="A0A7N5JY14"/>
<dbReference type="PRINTS" id="PR00600">
    <property type="entry name" value="PP2APR55"/>
</dbReference>
<keyword evidence="6" id="KW-1185">Reference proteome</keyword>
<sequence length="544" mass="62752">MEQSYVVAEKFWPLLRVLFLAQEASIKLRKHFFPFSPLWGFEPQASPLDSIKGPHTSTQGLGPWCSPTGSPAPLSCETGCGEGSWILVCRLLVPTQVSLLSMEEDIDTRKINNSFLRDHSYATEADIISTVEFNHTGELLATGDKGGRVVIFQREQESKNQVHRRGEYNVYSTFQSHEPEFDYLKSLEIEEKINKIRWLPQQNAAYFLLSTNDKTVKLWKVSERDKRPEGYNLKDEEGRLRDPATITTLRVPVLRPMDLMVEATPRRVFANAHTYHINSISVNSDYETYMSADDLRINLWNFEITNQSFNIVDIKPANMEELTEVITAAEFHPHHCNSFVYSSSKGTIRLCDMRASALCDRHSKFFEEPEDPSNRSFFSEIISSISDVKFSHSGRYIMTRDYLTVKVWDLNMENRPIETYQVHDYLRSKLCSLYENDCIFDKFECVWNGSDSVIMTGSYNNFFRMFDRNTKRDVTLEASRENSKPRAILKPRKVCVGGKRRKDEISVDSLDFSKKILHTAWHPSENIIAVAATNNLYIFQDKVN</sequence>
<dbReference type="InterPro" id="IPR001680">
    <property type="entry name" value="WD40_rpt"/>
</dbReference>
<evidence type="ECO:0000256" key="3">
    <source>
        <dbReference type="ARBA" id="ARBA00022737"/>
    </source>
</evidence>
<dbReference type="PANTHER" id="PTHR11871">
    <property type="entry name" value="PROTEIN PHOSPHATASE PP2A REGULATORY SUBUNIT B"/>
    <property type="match status" value="1"/>
</dbReference>
<dbReference type="InterPro" id="IPR018067">
    <property type="entry name" value="PP2A_PR55_CS"/>
</dbReference>
<reference evidence="5" key="2">
    <citation type="submission" date="2025-08" db="UniProtKB">
        <authorList>
            <consortium name="Ensembl"/>
        </authorList>
    </citation>
    <scope>IDENTIFICATION</scope>
</reference>
<dbReference type="FunFam" id="2.130.10.10:FF:000002">
    <property type="entry name" value="Serine/threonine-protein phosphatase 2A 55 kDa regulatory subunit B"/>
    <property type="match status" value="1"/>
</dbReference>
<dbReference type="SUPFAM" id="SSF50978">
    <property type="entry name" value="WD40 repeat-like"/>
    <property type="match status" value="1"/>
</dbReference>
<dbReference type="PROSITE" id="PS01024">
    <property type="entry name" value="PR55_1"/>
    <property type="match status" value="1"/>
</dbReference>
<reference evidence="5" key="3">
    <citation type="submission" date="2025-09" db="UniProtKB">
        <authorList>
            <consortium name="Ensembl"/>
        </authorList>
    </citation>
    <scope>IDENTIFICATION</scope>
</reference>
<dbReference type="Ensembl" id="ENSAMET00000035740.1">
    <property type="protein sequence ID" value="ENSAMEP00000032190.1"/>
    <property type="gene ID" value="ENSAMEG00000017620.2"/>
</dbReference>
<keyword evidence="2 4" id="KW-0853">WD repeat</keyword>
<organism evidence="5 6">
    <name type="scientific">Ailuropoda melanoleuca</name>
    <name type="common">Giant panda</name>
    <dbReference type="NCBI Taxonomy" id="9646"/>
    <lineage>
        <taxon>Eukaryota</taxon>
        <taxon>Metazoa</taxon>
        <taxon>Chordata</taxon>
        <taxon>Craniata</taxon>
        <taxon>Vertebrata</taxon>
        <taxon>Euteleostomi</taxon>
        <taxon>Mammalia</taxon>
        <taxon>Eutheria</taxon>
        <taxon>Laurasiatheria</taxon>
        <taxon>Carnivora</taxon>
        <taxon>Caniformia</taxon>
        <taxon>Ursidae</taxon>
        <taxon>Ailuropoda</taxon>
    </lineage>
</organism>
<dbReference type="Gene3D" id="2.130.10.10">
    <property type="entry name" value="YVTN repeat-like/Quinoprotein amine dehydrogenase"/>
    <property type="match status" value="1"/>
</dbReference>